<feature type="compositionally biased region" description="Polar residues" evidence="1">
    <location>
        <begin position="168"/>
        <end position="179"/>
    </location>
</feature>
<comment type="caution">
    <text evidence="2">The sequence shown here is derived from an EMBL/GenBank/DDBJ whole genome shotgun (WGS) entry which is preliminary data.</text>
</comment>
<gene>
    <name evidence="2" type="ORF">AWC38_SpisGene21609</name>
</gene>
<feature type="compositionally biased region" description="Polar residues" evidence="1">
    <location>
        <begin position="605"/>
        <end position="618"/>
    </location>
</feature>
<accession>A0A2B4RDC6</accession>
<organism evidence="2 3">
    <name type="scientific">Stylophora pistillata</name>
    <name type="common">Smooth cauliflower coral</name>
    <dbReference type="NCBI Taxonomy" id="50429"/>
    <lineage>
        <taxon>Eukaryota</taxon>
        <taxon>Metazoa</taxon>
        <taxon>Cnidaria</taxon>
        <taxon>Anthozoa</taxon>
        <taxon>Hexacorallia</taxon>
        <taxon>Scleractinia</taxon>
        <taxon>Astrocoeniina</taxon>
        <taxon>Pocilloporidae</taxon>
        <taxon>Stylophora</taxon>
    </lineage>
</organism>
<proteinExistence type="predicted"/>
<feature type="region of interest" description="Disordered" evidence="1">
    <location>
        <begin position="163"/>
        <end position="221"/>
    </location>
</feature>
<evidence type="ECO:0000313" key="3">
    <source>
        <dbReference type="Proteomes" id="UP000225706"/>
    </source>
</evidence>
<sequence length="618" mass="70139">MDETIEYEEEQDRTRDQLNTDEQTITGSHDVTGNTAESGVPLSEQLAFIMESEQGLQNLGAVLQRFPSTDENLTNSQDMVESITKAEVGRPSTQEDVGSLTASETTTTNIALYDKDFQRKIISLRHRKSTKLNLNVEKCQNVAVGDGAEVSICCNNNGFNNQNKRAKSTSSPSNENVSLLQADGDIKNPISSPRKQPRKRFPQKKSSKNHASKRNSSRKMKAEWQFPMCLSDFTDSVRQEKDIDQWLKQLKQTLLPKIQDLDEFELVIKTMEEDGRPRESSIPNRIEKLDEAIQIALITSLMEEEEKKKYQTLIIELQFALAEFYIKEDYLKALNCLRELERDLIEGFESQKSRLYAKMAKVMELCLESSIDFTNNENELEIAPGTQFTDQNLDDVVLSYFKKALESSNNEALLQISCYLGTASVLLKCCKGQNETRNLTQVRENLRSTEILFNRISPALKCQYYLAEAFLLYHEGRYKMARDKLETLKDRKIMIADEEDLMQVQIDATGVDVINVDLISNGTVLLGDDSTVKICQQCFRRQTQHSTQHSEDKTNGSADGSGVLRSKKRRRKRRKRSSQEPSTSRKCVGDGNSADSENSDGDETSAFQDFLNNDSDDD</sequence>
<dbReference type="Proteomes" id="UP000225706">
    <property type="component" value="Unassembled WGS sequence"/>
</dbReference>
<dbReference type="AlphaFoldDB" id="A0A2B4RDC6"/>
<reference evidence="3" key="1">
    <citation type="journal article" date="2017" name="bioRxiv">
        <title>Comparative analysis of the genomes of Stylophora pistillata and Acropora digitifera provides evidence for extensive differences between species of corals.</title>
        <authorList>
            <person name="Voolstra C.R."/>
            <person name="Li Y."/>
            <person name="Liew Y.J."/>
            <person name="Baumgarten S."/>
            <person name="Zoccola D."/>
            <person name="Flot J.-F."/>
            <person name="Tambutte S."/>
            <person name="Allemand D."/>
            <person name="Aranda M."/>
        </authorList>
    </citation>
    <scope>NUCLEOTIDE SEQUENCE [LARGE SCALE GENOMIC DNA]</scope>
</reference>
<feature type="compositionally biased region" description="Basic residues" evidence="1">
    <location>
        <begin position="565"/>
        <end position="576"/>
    </location>
</feature>
<feature type="compositionally biased region" description="Basic residues" evidence="1">
    <location>
        <begin position="195"/>
        <end position="219"/>
    </location>
</feature>
<feature type="region of interest" description="Disordered" evidence="1">
    <location>
        <begin position="543"/>
        <end position="618"/>
    </location>
</feature>
<evidence type="ECO:0000313" key="2">
    <source>
        <dbReference type="EMBL" id="PFX14252.1"/>
    </source>
</evidence>
<name>A0A2B4RDC6_STYPI</name>
<keyword evidence="3" id="KW-1185">Reference proteome</keyword>
<protein>
    <submittedName>
        <fullName evidence="2">Uncharacterized protein</fullName>
    </submittedName>
</protein>
<evidence type="ECO:0000256" key="1">
    <source>
        <dbReference type="SAM" id="MobiDB-lite"/>
    </source>
</evidence>
<dbReference type="EMBL" id="LSMT01000814">
    <property type="protein sequence ID" value="PFX14252.1"/>
    <property type="molecule type" value="Genomic_DNA"/>
</dbReference>